<comment type="caution">
    <text evidence="1">The sequence shown here is derived from an EMBL/GenBank/DDBJ whole genome shotgun (WGS) entry which is preliminary data.</text>
</comment>
<evidence type="ECO:0000313" key="2">
    <source>
        <dbReference type="Proteomes" id="UP000805649"/>
    </source>
</evidence>
<reference evidence="1 2" key="1">
    <citation type="journal article" date="2020" name="Phytopathology">
        <title>Genome Sequence Resources of Colletotrichum truncatum, C. plurivorum, C. musicola, and C. sojae: Four Species Pathogenic to Soybean (Glycine max).</title>
        <authorList>
            <person name="Rogerio F."/>
            <person name="Boufleur T.R."/>
            <person name="Ciampi-Guillardi M."/>
            <person name="Sukno S.A."/>
            <person name="Thon M.R."/>
            <person name="Massola Junior N.S."/>
            <person name="Baroncelli R."/>
        </authorList>
    </citation>
    <scope>NUCLEOTIDE SEQUENCE [LARGE SCALE GENOMIC DNA]</scope>
    <source>
        <strain evidence="1 2">CMES1059</strain>
    </source>
</reference>
<evidence type="ECO:0000313" key="1">
    <source>
        <dbReference type="EMBL" id="KAL0930999.1"/>
    </source>
</evidence>
<gene>
    <name evidence="1" type="ORF">CTRU02_213734</name>
</gene>
<accession>A0ACC3YGK0</accession>
<name>A0ACC3YGK0_COLTU</name>
<organism evidence="1 2">
    <name type="scientific">Colletotrichum truncatum</name>
    <name type="common">Anthracnose fungus</name>
    <name type="synonym">Colletotrichum capsici</name>
    <dbReference type="NCBI Taxonomy" id="5467"/>
    <lineage>
        <taxon>Eukaryota</taxon>
        <taxon>Fungi</taxon>
        <taxon>Dikarya</taxon>
        <taxon>Ascomycota</taxon>
        <taxon>Pezizomycotina</taxon>
        <taxon>Sordariomycetes</taxon>
        <taxon>Hypocreomycetidae</taxon>
        <taxon>Glomerellales</taxon>
        <taxon>Glomerellaceae</taxon>
        <taxon>Colletotrichum</taxon>
        <taxon>Colletotrichum truncatum species complex</taxon>
    </lineage>
</organism>
<dbReference type="Proteomes" id="UP000805649">
    <property type="component" value="Unassembled WGS sequence"/>
</dbReference>
<dbReference type="EMBL" id="VUJX02000010">
    <property type="protein sequence ID" value="KAL0930999.1"/>
    <property type="molecule type" value="Genomic_DNA"/>
</dbReference>
<keyword evidence="2" id="KW-1185">Reference proteome</keyword>
<protein>
    <submittedName>
        <fullName evidence="1">Uncharacterized protein</fullName>
    </submittedName>
</protein>
<sequence>MAGEASSSSPPTSLDCPQPDCTSSTFSNKSNLTRHIKYKHGPKARMACGKEIKNQTSNIKRHEDKCEECKKRKNQPGATQPLAEHDGNRGSSVSHGVLSQGEEALVLDDGLFGGEQDVLFDPSLWEDEDPFRQQQGGAGFDTLM</sequence>
<proteinExistence type="predicted"/>